<dbReference type="GO" id="GO:0005634">
    <property type="term" value="C:nucleus"/>
    <property type="evidence" value="ECO:0007669"/>
    <property type="project" value="UniProtKB-SubCell"/>
</dbReference>
<keyword evidence="10" id="KW-0539">Nucleus</keyword>
<dbReference type="UniPathway" id="UPA00988"/>
<evidence type="ECO:0000256" key="9">
    <source>
        <dbReference type="ARBA" id="ARBA00022737"/>
    </source>
</evidence>
<keyword evidence="7 11" id="KW-0853">WD repeat</keyword>
<evidence type="ECO:0000256" key="6">
    <source>
        <dbReference type="ARBA" id="ARBA00022490"/>
    </source>
</evidence>
<dbReference type="OrthoDB" id="27911at2759"/>
<dbReference type="AlphaFoldDB" id="A0A8H7SDC0"/>
<evidence type="ECO:0000256" key="11">
    <source>
        <dbReference type="PROSITE-ProRule" id="PRU00221"/>
    </source>
</evidence>
<name>A0A8H7SDC0_9FUNG</name>
<gene>
    <name evidence="12" type="ORF">INT45_014274</name>
</gene>
<evidence type="ECO:0000256" key="5">
    <source>
        <dbReference type="ARBA" id="ARBA00020267"/>
    </source>
</evidence>
<dbReference type="SUPFAM" id="SSF50978">
    <property type="entry name" value="WD40 repeat-like"/>
    <property type="match status" value="2"/>
</dbReference>
<dbReference type="PRINTS" id="PR00320">
    <property type="entry name" value="GPROTEINBRPT"/>
</dbReference>
<evidence type="ECO:0000256" key="3">
    <source>
        <dbReference type="ARBA" id="ARBA00005043"/>
    </source>
</evidence>
<comment type="caution">
    <text evidence="12">The sequence shown here is derived from an EMBL/GenBank/DDBJ whole genome shotgun (WGS) entry which is preliminary data.</text>
</comment>
<dbReference type="GO" id="GO:0002098">
    <property type="term" value="P:tRNA wobble uridine modification"/>
    <property type="evidence" value="ECO:0007669"/>
    <property type="project" value="InterPro"/>
</dbReference>
<evidence type="ECO:0000256" key="7">
    <source>
        <dbReference type="ARBA" id="ARBA00022574"/>
    </source>
</evidence>
<comment type="subcellular location">
    <subcellularLocation>
        <location evidence="2">Cytoplasm</location>
    </subcellularLocation>
    <subcellularLocation>
        <location evidence="1">Nucleus</location>
    </subcellularLocation>
</comment>
<dbReference type="InterPro" id="IPR036322">
    <property type="entry name" value="WD40_repeat_dom_sf"/>
</dbReference>
<keyword evidence="6" id="KW-0963">Cytoplasm</keyword>
<dbReference type="GO" id="GO:0005737">
    <property type="term" value="C:cytoplasm"/>
    <property type="evidence" value="ECO:0007669"/>
    <property type="project" value="UniProtKB-SubCell"/>
</dbReference>
<dbReference type="GO" id="GO:0033588">
    <property type="term" value="C:elongator holoenzyme complex"/>
    <property type="evidence" value="ECO:0007669"/>
    <property type="project" value="InterPro"/>
</dbReference>
<dbReference type="EMBL" id="JAEPRB010000016">
    <property type="protein sequence ID" value="KAG2226530.1"/>
    <property type="molecule type" value="Genomic_DNA"/>
</dbReference>
<keyword evidence="8" id="KW-0819">tRNA processing</keyword>
<evidence type="ECO:0000256" key="10">
    <source>
        <dbReference type="ARBA" id="ARBA00023242"/>
    </source>
</evidence>
<evidence type="ECO:0000256" key="1">
    <source>
        <dbReference type="ARBA" id="ARBA00004123"/>
    </source>
</evidence>
<dbReference type="Pfam" id="PF00400">
    <property type="entry name" value="WD40"/>
    <property type="match status" value="7"/>
</dbReference>
<comment type="similarity">
    <text evidence="4">Belongs to the WD repeat ELP2 family.</text>
</comment>
<evidence type="ECO:0000256" key="4">
    <source>
        <dbReference type="ARBA" id="ARBA00005881"/>
    </source>
</evidence>
<dbReference type="FunFam" id="2.130.10.10:FF:000400">
    <property type="entry name" value="Elongator acetyltransferase complex subunit 2"/>
    <property type="match status" value="1"/>
</dbReference>
<evidence type="ECO:0000313" key="13">
    <source>
        <dbReference type="Proteomes" id="UP000646827"/>
    </source>
</evidence>
<feature type="repeat" description="WD" evidence="11">
    <location>
        <begin position="53"/>
        <end position="101"/>
    </location>
</feature>
<dbReference type="InterPro" id="IPR037289">
    <property type="entry name" value="Elp2"/>
</dbReference>
<dbReference type="PANTHER" id="PTHR44111:SF1">
    <property type="entry name" value="ELONGATOR COMPLEX PROTEIN 2"/>
    <property type="match status" value="1"/>
</dbReference>
<organism evidence="12 13">
    <name type="scientific">Circinella minor</name>
    <dbReference type="NCBI Taxonomy" id="1195481"/>
    <lineage>
        <taxon>Eukaryota</taxon>
        <taxon>Fungi</taxon>
        <taxon>Fungi incertae sedis</taxon>
        <taxon>Mucoromycota</taxon>
        <taxon>Mucoromycotina</taxon>
        <taxon>Mucoromycetes</taxon>
        <taxon>Mucorales</taxon>
        <taxon>Lichtheimiaceae</taxon>
        <taxon>Circinella</taxon>
    </lineage>
</organism>
<dbReference type="SMART" id="SM00320">
    <property type="entry name" value="WD40"/>
    <property type="match status" value="12"/>
</dbReference>
<evidence type="ECO:0000256" key="2">
    <source>
        <dbReference type="ARBA" id="ARBA00004496"/>
    </source>
</evidence>
<comment type="pathway">
    <text evidence="3">tRNA modification; 5-methoxycarbonylmethyl-2-thiouridine-tRNA biosynthesis.</text>
</comment>
<feature type="repeat" description="WD" evidence="11">
    <location>
        <begin position="104"/>
        <end position="143"/>
    </location>
</feature>
<dbReference type="PROSITE" id="PS50294">
    <property type="entry name" value="WD_REPEATS_REGION"/>
    <property type="match status" value="2"/>
</dbReference>
<dbReference type="InterPro" id="IPR020472">
    <property type="entry name" value="WD40_PAC1"/>
</dbReference>
<dbReference type="Proteomes" id="UP000646827">
    <property type="component" value="Unassembled WGS sequence"/>
</dbReference>
<dbReference type="InterPro" id="IPR001680">
    <property type="entry name" value="WD40_rpt"/>
</dbReference>
<dbReference type="Gene3D" id="2.130.10.10">
    <property type="entry name" value="YVTN repeat-like/Quinoprotein amine dehydrogenase"/>
    <property type="match status" value="5"/>
</dbReference>
<dbReference type="PROSITE" id="PS50082">
    <property type="entry name" value="WD_REPEATS_2"/>
    <property type="match status" value="4"/>
</dbReference>
<dbReference type="PANTHER" id="PTHR44111">
    <property type="entry name" value="ELONGATOR COMPLEX PROTEIN 2"/>
    <property type="match status" value="1"/>
</dbReference>
<evidence type="ECO:0000256" key="8">
    <source>
        <dbReference type="ARBA" id="ARBA00022694"/>
    </source>
</evidence>
<protein>
    <recommendedName>
        <fullName evidence="5">Elongator complex protein 2</fullName>
    </recommendedName>
</protein>
<evidence type="ECO:0000313" key="12">
    <source>
        <dbReference type="EMBL" id="KAG2226530.1"/>
    </source>
</evidence>
<feature type="repeat" description="WD" evidence="11">
    <location>
        <begin position="719"/>
        <end position="750"/>
    </location>
</feature>
<proteinExistence type="inferred from homology"/>
<feature type="repeat" description="WD" evidence="11">
    <location>
        <begin position="443"/>
        <end position="474"/>
    </location>
</feature>
<reference evidence="12 13" key="1">
    <citation type="submission" date="2020-12" db="EMBL/GenBank/DDBJ databases">
        <title>Metabolic potential, ecology and presence of endohyphal bacteria is reflected in genomic diversity of Mucoromycotina.</title>
        <authorList>
            <person name="Muszewska A."/>
            <person name="Okrasinska A."/>
            <person name="Steczkiewicz K."/>
            <person name="Drgas O."/>
            <person name="Orlowska M."/>
            <person name="Perlinska-Lenart U."/>
            <person name="Aleksandrzak-Piekarczyk T."/>
            <person name="Szatraj K."/>
            <person name="Zielenkiewicz U."/>
            <person name="Pilsyk S."/>
            <person name="Malc E."/>
            <person name="Mieczkowski P."/>
            <person name="Kruszewska J.S."/>
            <person name="Biernat P."/>
            <person name="Pawlowska J."/>
        </authorList>
    </citation>
    <scope>NUCLEOTIDE SEQUENCE [LARGE SCALE GENOMIC DNA]</scope>
    <source>
        <strain evidence="12 13">CBS 142.35</strain>
    </source>
</reference>
<accession>A0A8H7SDC0</accession>
<sequence>MPDISTEYIAIGCNRTTHAAAWGVNGLVAFGASQLIALYNPLDKTSRGIRETLPGHTDRVICVDFIERGHEGDIHDVALVSGSADNTAKIWKKHNDQWVNSATLEGHQGAVEAIGVMRSLSISEDQDDIVATGAADGTIRIWKRHIKNDTEDEVSLMQVLDCGNKYPTALALSYLPESKVPILACAHTDKKITIFIYQHDTFEKGHVLQGHDNWVRSLAFATYTGTQKNETTATNHTLKQGDLMLASASQDRYIRLWKISPHTPTPKPIVSQQEKKSNDEITDDLLQALQESALTGEAVELSTKAHLVDVKDLDDSTKKKQYSLMFEALLMGHDDWVYSVCWERPRIEKDTNNETRFIQPMRLLSASSDKSMMIWSPDPATGVWVNEVRMGDIGGNSYLGFCGALFSPQGHHVLSHGANGSFHLWKDISSDQEDNHWAPEVSISGHFKAVESVTWDPKSRFLLSASLDQTARLFAPWNRNIDGQNVTTWHEMGRPQIHGYDLKCLSFIHDWQYVSGADEKVLRVFDAPRSCVASLAALTGEKTMTTETESRPVGASVPALGLSNKAVFEGDINEMAAAADEDHTALQSYTHTTATPTSLMEVMNHPPFEEHLLQHTLWPEVEKLYGHGYEIMCVEATHDGKYIATGCKAATAEHAVVRLFETSTWKEIKTKIAAHALTVTRARFSHNDQWLLTVSRDRLWSLSKRTENDQEPYQLVAKNKAHARIIWDCSWSHDDTMFATASRDKTVKIWTQQGETFGCVATIKCAEAVTSIEFAPSHIDGQYVIAVGLENGQLQLLSATNVSEWGLWHNVDNRSCHVGVVRSLSWRIHNGAFQLASAGEDHSVRILNVKP</sequence>
<keyword evidence="9" id="KW-0677">Repeat</keyword>
<dbReference type="InterPro" id="IPR015943">
    <property type="entry name" value="WD40/YVTN_repeat-like_dom_sf"/>
</dbReference>
<keyword evidence="13" id="KW-1185">Reference proteome</keyword>